<proteinExistence type="predicted"/>
<gene>
    <name evidence="1" type="ordered locus">Bcen_2659</name>
</gene>
<organism evidence="1">
    <name type="scientific">Burkholderia orbicola (strain AU 1054)</name>
    <dbReference type="NCBI Taxonomy" id="331271"/>
    <lineage>
        <taxon>Bacteria</taxon>
        <taxon>Pseudomonadati</taxon>
        <taxon>Pseudomonadota</taxon>
        <taxon>Betaproteobacteria</taxon>
        <taxon>Burkholderiales</taxon>
        <taxon>Burkholderiaceae</taxon>
        <taxon>Burkholderia</taxon>
        <taxon>Burkholderia cepacia complex</taxon>
        <taxon>Burkholderia orbicola</taxon>
    </lineage>
</organism>
<sequence length="79" mass="9008" precursor="true">MKKYLYVLVACVLAACGQEYHTKAWYIEHDAERASRFKVCENDPAQYLRQGSDCLNAKEANAMVTFYGKEAALRAAREQ</sequence>
<name>A0A0H2XTT3_BURO1</name>
<dbReference type="HOGENOM" id="CLU_184395_3_0_4"/>
<reference evidence="1" key="1">
    <citation type="submission" date="2006-05" db="EMBL/GenBank/DDBJ databases">
        <title>Complete sequence of chromosome 1 of Burkholderia cenocepacia AU 1054.</title>
        <authorList>
            <consortium name="US DOE Joint Genome Institute"/>
            <person name="Copeland A."/>
            <person name="Lucas S."/>
            <person name="Lapidus A."/>
            <person name="Barry K."/>
            <person name="Detter J.C."/>
            <person name="Glavina del Rio T."/>
            <person name="Hammon N."/>
            <person name="Israni S."/>
            <person name="Dalin E."/>
            <person name="Tice H."/>
            <person name="Pitluck S."/>
            <person name="Chain P."/>
            <person name="Malfatti S."/>
            <person name="Shin M."/>
            <person name="Vergez L."/>
            <person name="Schmutz J."/>
            <person name="Larimer F."/>
            <person name="Land M."/>
            <person name="Hauser L."/>
            <person name="Kyrpides N."/>
            <person name="Lykidis A."/>
            <person name="LiPuma J.J."/>
            <person name="Konstantinidis K."/>
            <person name="Tiedje J.M."/>
            <person name="Richardson P."/>
        </authorList>
    </citation>
    <scope>NUCLEOTIDE SEQUENCE [LARGE SCALE GENOMIC DNA]</scope>
    <source>
        <strain evidence="1">AU 1054</strain>
    </source>
</reference>
<dbReference type="NCBIfam" id="NF033894">
    <property type="entry name" value="Eex_IncN"/>
    <property type="match status" value="1"/>
</dbReference>
<accession>A0A0H2XTT3</accession>
<protein>
    <recommendedName>
        <fullName evidence="2">Lipoprotein</fullName>
    </recommendedName>
</protein>
<evidence type="ECO:0000313" key="1">
    <source>
        <dbReference type="EMBL" id="ABF77557.1"/>
    </source>
</evidence>
<dbReference type="AlphaFoldDB" id="A0A0H2XTT3"/>
<dbReference type="EMBL" id="CP000378">
    <property type="protein sequence ID" value="ABF77557.1"/>
    <property type="molecule type" value="Genomic_DNA"/>
</dbReference>
<evidence type="ECO:0008006" key="2">
    <source>
        <dbReference type="Google" id="ProtNLM"/>
    </source>
</evidence>
<dbReference type="InterPro" id="IPR047937">
    <property type="entry name" value="Eex_IncN-like"/>
</dbReference>
<dbReference type="PROSITE" id="PS51257">
    <property type="entry name" value="PROKAR_LIPOPROTEIN"/>
    <property type="match status" value="1"/>
</dbReference>